<protein>
    <submittedName>
        <fullName evidence="1">Uncharacterized protein</fullName>
    </submittedName>
</protein>
<evidence type="ECO:0000313" key="1">
    <source>
        <dbReference type="EMBL" id="KAJ2974833.1"/>
    </source>
</evidence>
<proteinExistence type="predicted"/>
<evidence type="ECO:0000313" key="2">
    <source>
        <dbReference type="Proteomes" id="UP001144978"/>
    </source>
</evidence>
<name>A0ACC1N771_9APHY</name>
<dbReference type="EMBL" id="JANSHE010004775">
    <property type="protein sequence ID" value="KAJ2974833.1"/>
    <property type="molecule type" value="Genomic_DNA"/>
</dbReference>
<reference evidence="1" key="1">
    <citation type="submission" date="2022-08" db="EMBL/GenBank/DDBJ databases">
        <title>Genome Sequence of Pycnoporus sanguineus.</title>
        <authorList>
            <person name="Buettner E."/>
        </authorList>
    </citation>
    <scope>NUCLEOTIDE SEQUENCE</scope>
    <source>
        <strain evidence="1">CG-C14</strain>
    </source>
</reference>
<comment type="caution">
    <text evidence="1">The sequence shown here is derived from an EMBL/GenBank/DDBJ whole genome shotgun (WGS) entry which is preliminary data.</text>
</comment>
<sequence>MDGISSINRLLPANIASNPPSFLPPCALAAPVGLPNNGVCSPTTTSRSGSTTSTPCSLLTSLCTASPTSASTGDDQVGYWKHFVQEDAYKLCEQNIDSFLQLLYPAKPEVWLEWFTPSWKSKEWVEANRTPGRPTWLSEEEYNVLRETLVRSGLKSPLTYYRAFSADSNVEEDKKISQEALQIRKPALFIATSKDYVCTPRDGRTNMAKFAPHAKIVELNVGHWAQMEATEQFNRVLEDWIQSLPSSGY</sequence>
<gene>
    <name evidence="1" type="ORF">NUW54_g11830</name>
</gene>
<keyword evidence="2" id="KW-1185">Reference proteome</keyword>
<dbReference type="Proteomes" id="UP001144978">
    <property type="component" value="Unassembled WGS sequence"/>
</dbReference>
<organism evidence="1 2">
    <name type="scientific">Trametes sanguinea</name>
    <dbReference type="NCBI Taxonomy" id="158606"/>
    <lineage>
        <taxon>Eukaryota</taxon>
        <taxon>Fungi</taxon>
        <taxon>Dikarya</taxon>
        <taxon>Basidiomycota</taxon>
        <taxon>Agaricomycotina</taxon>
        <taxon>Agaricomycetes</taxon>
        <taxon>Polyporales</taxon>
        <taxon>Polyporaceae</taxon>
        <taxon>Trametes</taxon>
    </lineage>
</organism>
<accession>A0ACC1N771</accession>